<keyword evidence="4" id="KW-1185">Reference proteome</keyword>
<dbReference type="Pfam" id="PF18456">
    <property type="entry name" value="CmlA_N"/>
    <property type="match status" value="1"/>
</dbReference>
<comment type="caution">
    <text evidence="3">The sequence shown here is derived from an EMBL/GenBank/DDBJ whole genome shotgun (WGS) entry which is preliminary data.</text>
</comment>
<evidence type="ECO:0000259" key="1">
    <source>
        <dbReference type="Pfam" id="PF12706"/>
    </source>
</evidence>
<dbReference type="PANTHER" id="PTHR43546">
    <property type="entry name" value="UPF0173 METAL-DEPENDENT HYDROLASE MJ1163-RELATED"/>
    <property type="match status" value="1"/>
</dbReference>
<dbReference type="InterPro" id="IPR036866">
    <property type="entry name" value="RibonucZ/Hydroxyglut_hydro"/>
</dbReference>
<evidence type="ECO:0000313" key="3">
    <source>
        <dbReference type="EMBL" id="MBJ6369621.1"/>
    </source>
</evidence>
<dbReference type="InterPro" id="IPR001279">
    <property type="entry name" value="Metallo-B-lactamas"/>
</dbReference>
<name>A0A8J7LUG6_9FLAO</name>
<evidence type="ECO:0000313" key="4">
    <source>
        <dbReference type="Proteomes" id="UP000610931"/>
    </source>
</evidence>
<dbReference type="Proteomes" id="UP000610931">
    <property type="component" value="Unassembled WGS sequence"/>
</dbReference>
<sequence>MKNAPEEIQDHDEVYVVQNLAVETLVEGWYAWSHLISPATAALNIKNRHLKIIDSYIKNPRIHAAAVKTPKMLGGPFIDYDGKRVDEIQELRDNTIKNCAVHLELCDAIAELNEMLENEATGYSLEPLYEKVPECLRGMVELIYDLNNNPSFRFFEPLLYASKFYDESIQSINLFCVEDDDSRSFVLSTPRLPNPEVLNFKVPLHSKAIDELFKAERKPRAYGELKALFNITEEQEPIFKTFFKKEAPPVYKPYQGDGVLTRYFGHASILTETKNTSVLVDPVISYGYESDISRYTYSDLPEEIDYVLITHNHQDHILFETLLRIRHKIKKIIVPKSNGGGLQDPNIKLMLEKIGFDNIIEIGELETLHFQDCTITGIPFLGEHSDLDVRSKLCYMVNFVDNYKMLFVADSCNIESKLYNRIQEIYGDVDVLFAGMECEGAPLSWLYGPLLPNTIERSKDQTRRLSGSNFNECKSLIDIFNPKHVFIYAMGMEPWLKYISSIKYTDESLPIIESNRILEHCKTIGVDAERLFGEKTLEYKVGGKLEAVPSE</sequence>
<dbReference type="Gene3D" id="3.60.15.10">
    <property type="entry name" value="Ribonuclease Z/Hydroxyacylglutathione hydrolase-like"/>
    <property type="match status" value="1"/>
</dbReference>
<proteinExistence type="predicted"/>
<dbReference type="AlphaFoldDB" id="A0A8J7LUG6"/>
<accession>A0A8J7LUG6</accession>
<dbReference type="InterPro" id="IPR041141">
    <property type="entry name" value="CmlA_N"/>
</dbReference>
<organism evidence="3 4">
    <name type="scientific">Snuella sedimenti</name>
    <dbReference type="NCBI Taxonomy" id="2798802"/>
    <lineage>
        <taxon>Bacteria</taxon>
        <taxon>Pseudomonadati</taxon>
        <taxon>Bacteroidota</taxon>
        <taxon>Flavobacteriia</taxon>
        <taxon>Flavobacteriales</taxon>
        <taxon>Flavobacteriaceae</taxon>
        <taxon>Snuella</taxon>
    </lineage>
</organism>
<gene>
    <name evidence="3" type="ORF">JF259_16160</name>
</gene>
<dbReference type="Pfam" id="PF12706">
    <property type="entry name" value="Lactamase_B_2"/>
    <property type="match status" value="1"/>
</dbReference>
<dbReference type="SUPFAM" id="SSF56281">
    <property type="entry name" value="Metallo-hydrolase/oxidoreductase"/>
    <property type="match status" value="1"/>
</dbReference>
<protein>
    <submittedName>
        <fullName evidence="3">MBL fold metallo-hydrolase</fullName>
    </submittedName>
</protein>
<feature type="domain" description="Metallo-beta-lactamase" evidence="1">
    <location>
        <begin position="277"/>
        <end position="433"/>
    </location>
</feature>
<dbReference type="PANTHER" id="PTHR43546:SF3">
    <property type="entry name" value="UPF0173 METAL-DEPENDENT HYDROLASE MJ1163"/>
    <property type="match status" value="1"/>
</dbReference>
<dbReference type="EMBL" id="JAELVQ010000032">
    <property type="protein sequence ID" value="MBJ6369621.1"/>
    <property type="molecule type" value="Genomic_DNA"/>
</dbReference>
<reference evidence="3" key="1">
    <citation type="submission" date="2020-12" db="EMBL/GenBank/DDBJ databases">
        <title>Snuella sp. nov., isolated from sediment in Incheon.</title>
        <authorList>
            <person name="Kim W."/>
        </authorList>
    </citation>
    <scope>NUCLEOTIDE SEQUENCE</scope>
    <source>
        <strain evidence="3">CAU 1569</strain>
    </source>
</reference>
<dbReference type="InterPro" id="IPR050114">
    <property type="entry name" value="UPF0173_UPF0282_UlaG_hydrolase"/>
</dbReference>
<feature type="domain" description="Diiron non-heme beta-hydroxylase N-terminal" evidence="2">
    <location>
        <begin position="15"/>
        <end position="246"/>
    </location>
</feature>
<evidence type="ECO:0000259" key="2">
    <source>
        <dbReference type="Pfam" id="PF18456"/>
    </source>
</evidence>